<name>A0AAP0QUN0_9ROSI</name>
<keyword evidence="4 8" id="KW-0560">Oxidoreductase</keyword>
<dbReference type="InterPro" id="IPR017972">
    <property type="entry name" value="Cyt_P450_CS"/>
</dbReference>
<evidence type="ECO:0000256" key="9">
    <source>
        <dbReference type="SAM" id="SignalP"/>
    </source>
</evidence>
<evidence type="ECO:0000313" key="11">
    <source>
        <dbReference type="Proteomes" id="UP001428341"/>
    </source>
</evidence>
<keyword evidence="3 7" id="KW-0479">Metal-binding</keyword>
<dbReference type="InterPro" id="IPR036396">
    <property type="entry name" value="Cyt_P450_sf"/>
</dbReference>
<dbReference type="AlphaFoldDB" id="A0AAP0QUN0"/>
<proteinExistence type="inferred from homology"/>
<dbReference type="InterPro" id="IPR050651">
    <property type="entry name" value="Plant_Cytochrome_P450_Monoox"/>
</dbReference>
<evidence type="ECO:0000256" key="6">
    <source>
        <dbReference type="ARBA" id="ARBA00023033"/>
    </source>
</evidence>
<dbReference type="Pfam" id="PF00067">
    <property type="entry name" value="p450"/>
    <property type="match status" value="2"/>
</dbReference>
<keyword evidence="6 8" id="KW-0503">Monooxygenase</keyword>
<dbReference type="InterPro" id="IPR002401">
    <property type="entry name" value="Cyt_P450_E_grp-I"/>
</dbReference>
<evidence type="ECO:0000256" key="8">
    <source>
        <dbReference type="RuleBase" id="RU000461"/>
    </source>
</evidence>
<dbReference type="PRINTS" id="PR00385">
    <property type="entry name" value="P450"/>
</dbReference>
<evidence type="ECO:0008006" key="12">
    <source>
        <dbReference type="Google" id="ProtNLM"/>
    </source>
</evidence>
<dbReference type="Proteomes" id="UP001428341">
    <property type="component" value="Unassembled WGS sequence"/>
</dbReference>
<dbReference type="FunFam" id="1.10.630.10:FF:000257">
    <property type="entry name" value="Os02g0503850 protein"/>
    <property type="match status" value="1"/>
</dbReference>
<dbReference type="GO" id="GO:0020037">
    <property type="term" value="F:heme binding"/>
    <property type="evidence" value="ECO:0007669"/>
    <property type="project" value="InterPro"/>
</dbReference>
<keyword evidence="5 7" id="KW-0408">Iron</keyword>
<dbReference type="SUPFAM" id="SSF48264">
    <property type="entry name" value="Cytochrome P450"/>
    <property type="match status" value="1"/>
</dbReference>
<feature type="chain" id="PRO_5042831419" description="Cytochrome P450" evidence="9">
    <location>
        <begin position="23"/>
        <end position="450"/>
    </location>
</feature>
<dbReference type="GO" id="GO:0016705">
    <property type="term" value="F:oxidoreductase activity, acting on paired donors, with incorporation or reduction of molecular oxygen"/>
    <property type="evidence" value="ECO:0007669"/>
    <property type="project" value="InterPro"/>
</dbReference>
<gene>
    <name evidence="10" type="ORF">WN944_007706</name>
</gene>
<dbReference type="GO" id="GO:0005506">
    <property type="term" value="F:iron ion binding"/>
    <property type="evidence" value="ECO:0007669"/>
    <property type="project" value="InterPro"/>
</dbReference>
<accession>A0AAP0QUN0</accession>
<dbReference type="PRINTS" id="PR00463">
    <property type="entry name" value="EP450I"/>
</dbReference>
<keyword evidence="2 7" id="KW-0349">Heme</keyword>
<evidence type="ECO:0000256" key="4">
    <source>
        <dbReference type="ARBA" id="ARBA00023002"/>
    </source>
</evidence>
<dbReference type="Gene3D" id="1.10.630.10">
    <property type="entry name" value="Cytochrome P450"/>
    <property type="match status" value="2"/>
</dbReference>
<keyword evidence="11" id="KW-1185">Reference proteome</keyword>
<feature type="signal peptide" evidence="9">
    <location>
        <begin position="1"/>
        <end position="22"/>
    </location>
</feature>
<evidence type="ECO:0000256" key="3">
    <source>
        <dbReference type="ARBA" id="ARBA00022723"/>
    </source>
</evidence>
<dbReference type="PROSITE" id="PS00086">
    <property type="entry name" value="CYTOCHROME_P450"/>
    <property type="match status" value="1"/>
</dbReference>
<evidence type="ECO:0000313" key="10">
    <source>
        <dbReference type="EMBL" id="KAK9215700.1"/>
    </source>
</evidence>
<evidence type="ECO:0000256" key="7">
    <source>
        <dbReference type="PIRSR" id="PIRSR602401-1"/>
    </source>
</evidence>
<evidence type="ECO:0000256" key="2">
    <source>
        <dbReference type="ARBA" id="ARBA00022617"/>
    </source>
</evidence>
<evidence type="ECO:0000256" key="1">
    <source>
        <dbReference type="ARBA" id="ARBA00010617"/>
    </source>
</evidence>
<dbReference type="EMBL" id="JBCGBO010000003">
    <property type="protein sequence ID" value="KAK9215700.1"/>
    <property type="molecule type" value="Genomic_DNA"/>
</dbReference>
<comment type="similarity">
    <text evidence="1 8">Belongs to the cytochrome P450 family.</text>
</comment>
<feature type="binding site" description="axial binding residue" evidence="7">
    <location>
        <position position="382"/>
    </location>
    <ligand>
        <name>heme</name>
        <dbReference type="ChEBI" id="CHEBI:30413"/>
    </ligand>
    <ligandPart>
        <name>Fe</name>
        <dbReference type="ChEBI" id="CHEBI:18248"/>
    </ligandPart>
</feature>
<evidence type="ECO:0000256" key="5">
    <source>
        <dbReference type="ARBA" id="ARBA00023004"/>
    </source>
</evidence>
<dbReference type="PANTHER" id="PTHR47947">
    <property type="entry name" value="CYTOCHROME P450 82C3-RELATED"/>
    <property type="match status" value="1"/>
</dbReference>
<comment type="cofactor">
    <cofactor evidence="7">
        <name>heme</name>
        <dbReference type="ChEBI" id="CHEBI:30413"/>
    </cofactor>
</comment>
<keyword evidence="9" id="KW-0732">Signal</keyword>
<reference evidence="10 11" key="1">
    <citation type="submission" date="2024-05" db="EMBL/GenBank/DDBJ databases">
        <title>Haplotype-resolved chromosome-level genome assembly of Huyou (Citrus changshanensis).</title>
        <authorList>
            <person name="Miao C."/>
            <person name="Chen W."/>
            <person name="Wu Y."/>
            <person name="Wang L."/>
            <person name="Zhao S."/>
            <person name="Grierson D."/>
            <person name="Xu C."/>
            <person name="Chen K."/>
        </authorList>
    </citation>
    <scope>NUCLEOTIDE SEQUENCE [LARGE SCALE GENOMIC DNA]</scope>
    <source>
        <strain evidence="10">01-14</strain>
        <tissue evidence="10">Leaf</tissue>
    </source>
</reference>
<dbReference type="GO" id="GO:0004497">
    <property type="term" value="F:monooxygenase activity"/>
    <property type="evidence" value="ECO:0007669"/>
    <property type="project" value="UniProtKB-KW"/>
</dbReference>
<comment type="caution">
    <text evidence="10">The sequence shown here is derived from an EMBL/GenBank/DDBJ whole genome shotgun (WGS) entry which is preliminary data.</text>
</comment>
<dbReference type="InterPro" id="IPR001128">
    <property type="entry name" value="Cyt_P450"/>
</dbReference>
<protein>
    <recommendedName>
        <fullName evidence="12">Cytochrome P450</fullName>
    </recommendedName>
</protein>
<organism evidence="10 11">
    <name type="scientific">Citrus x changshan-huyou</name>
    <dbReference type="NCBI Taxonomy" id="2935761"/>
    <lineage>
        <taxon>Eukaryota</taxon>
        <taxon>Viridiplantae</taxon>
        <taxon>Streptophyta</taxon>
        <taxon>Embryophyta</taxon>
        <taxon>Tracheophyta</taxon>
        <taxon>Spermatophyta</taxon>
        <taxon>Magnoliopsida</taxon>
        <taxon>eudicotyledons</taxon>
        <taxon>Gunneridae</taxon>
        <taxon>Pentapetalae</taxon>
        <taxon>rosids</taxon>
        <taxon>malvids</taxon>
        <taxon>Sapindales</taxon>
        <taxon>Rutaceae</taxon>
        <taxon>Aurantioideae</taxon>
        <taxon>Citrus</taxon>
    </lineage>
</organism>
<sequence length="450" mass="50906">MLLPAILLLNLIIGLHIIKTITDHLLVNKIKNLPPAPFPPLPIVGHLHLFKIPLFRNLSKLSARYGPVILLKLGSRRVLIVSSPSAAEECFTRNDIVFANRPHLLSGKHLGYNYTSLVWSSYGDHWRTLTRISSVKMISTNRLQTLSSIRKDEVSSLLLRVYSNYQDGNQAIDLKPALFEFTLNVMMRMIAGKRYNIVADAEEANKYHEIVSQTGRSIGIDVLDFFPPQYYRDEVIKSLMLVLLTAGTDTSMEWAMSLLLNNPHVLIKAQAEIDSQIGFDRLIDDLDLNKLPYLRCIINETLRLYPTTPLLIPHESSEECTIAGFRIPRGTMLLVNAWGIHHDPKNWEDPREFKPERFEGVEGTKAGDGFKLIPFGSGRRSCPGERLAMRNVGLALGSLIQCFEWKRIGEDFVDMTEGIGLTMPKAQPLLANCYPRPSMIKLLSQIHRMN</sequence>
<dbReference type="PANTHER" id="PTHR47947:SF24">
    <property type="entry name" value="ISOFLAVONE 2'-HYDROXYLASE-LIKE"/>
    <property type="match status" value="1"/>
</dbReference>